<evidence type="ECO:0000256" key="1">
    <source>
        <dbReference type="SAM" id="MobiDB-lite"/>
    </source>
</evidence>
<keyword evidence="2" id="KW-0808">Transferase</keyword>
<dbReference type="GO" id="GO:0016301">
    <property type="term" value="F:kinase activity"/>
    <property type="evidence" value="ECO:0007669"/>
    <property type="project" value="UniProtKB-KW"/>
</dbReference>
<comment type="caution">
    <text evidence="2">The sequence shown here is derived from an EMBL/GenBank/DDBJ whole genome shotgun (WGS) entry which is preliminary data.</text>
</comment>
<keyword evidence="2" id="KW-0418">Kinase</keyword>
<dbReference type="EMBL" id="VEPZ02000307">
    <property type="protein sequence ID" value="KAE8727527.1"/>
    <property type="molecule type" value="Genomic_DNA"/>
</dbReference>
<dbReference type="PANTHER" id="PTHR36045:SF2">
    <property type="entry name" value="OS04G0558500 PROTEIN"/>
    <property type="match status" value="1"/>
</dbReference>
<accession>A0A6A3CFU2</accession>
<keyword evidence="2" id="KW-0472">Membrane</keyword>
<proteinExistence type="predicted"/>
<dbReference type="AlphaFoldDB" id="A0A6A3CFU2"/>
<name>A0A6A3CFU2_HIBSY</name>
<evidence type="ECO:0000313" key="2">
    <source>
        <dbReference type="EMBL" id="KAE8727527.1"/>
    </source>
</evidence>
<sequence length="104" mass="11847">MTEKILEYRTAKPDQLKLALDSILSSQRPNLPHIDDGLESGPSADSKEMELDEEPRTDEKIRLVKGKIPSNISAMPVVLVRIKECISRIEKARLLQWNNHASWL</sequence>
<dbReference type="PANTHER" id="PTHR36045">
    <property type="entry name" value="OS04G0558500 PROTEIN"/>
    <property type="match status" value="1"/>
</dbReference>
<protein>
    <submittedName>
        <fullName evidence="2">Seven transmembrane domain-containing tyrosine-protein kinase 1</fullName>
    </submittedName>
</protein>
<dbReference type="OrthoDB" id="781564at2759"/>
<keyword evidence="3" id="KW-1185">Reference proteome</keyword>
<organism evidence="2 3">
    <name type="scientific">Hibiscus syriacus</name>
    <name type="common">Rose of Sharon</name>
    <dbReference type="NCBI Taxonomy" id="106335"/>
    <lineage>
        <taxon>Eukaryota</taxon>
        <taxon>Viridiplantae</taxon>
        <taxon>Streptophyta</taxon>
        <taxon>Embryophyta</taxon>
        <taxon>Tracheophyta</taxon>
        <taxon>Spermatophyta</taxon>
        <taxon>Magnoliopsida</taxon>
        <taxon>eudicotyledons</taxon>
        <taxon>Gunneridae</taxon>
        <taxon>Pentapetalae</taxon>
        <taxon>rosids</taxon>
        <taxon>malvids</taxon>
        <taxon>Malvales</taxon>
        <taxon>Malvaceae</taxon>
        <taxon>Malvoideae</taxon>
        <taxon>Hibiscus</taxon>
    </lineage>
</organism>
<evidence type="ECO:0000313" key="3">
    <source>
        <dbReference type="Proteomes" id="UP000436088"/>
    </source>
</evidence>
<feature type="region of interest" description="Disordered" evidence="1">
    <location>
        <begin position="27"/>
        <end position="58"/>
    </location>
</feature>
<reference evidence="2" key="1">
    <citation type="submission" date="2019-09" db="EMBL/GenBank/DDBJ databases">
        <title>Draft genome information of white flower Hibiscus syriacus.</title>
        <authorList>
            <person name="Kim Y.-M."/>
        </authorList>
    </citation>
    <scope>NUCLEOTIDE SEQUENCE [LARGE SCALE GENOMIC DNA]</scope>
    <source>
        <strain evidence="2">YM2019G1</strain>
    </source>
</reference>
<keyword evidence="2" id="KW-0812">Transmembrane</keyword>
<gene>
    <name evidence="2" type="ORF">F3Y22_tig00005459pilonHSYRG00214</name>
</gene>
<dbReference type="Proteomes" id="UP000436088">
    <property type="component" value="Unassembled WGS sequence"/>
</dbReference>